<name>A0A9J6PBD6_9PROT</name>
<dbReference type="Gene3D" id="3.40.630.40">
    <property type="entry name" value="Zn-dependent exopeptidases"/>
    <property type="match status" value="1"/>
</dbReference>
<keyword evidence="2" id="KW-1185">Reference proteome</keyword>
<evidence type="ECO:0000313" key="1">
    <source>
        <dbReference type="EMBL" id="MCP1334843.1"/>
    </source>
</evidence>
<dbReference type="InterPro" id="IPR007709">
    <property type="entry name" value="N-FG_amidohydro"/>
</dbReference>
<protein>
    <submittedName>
        <fullName evidence="1">N-formylglutamate amidohydrolase</fullName>
    </submittedName>
</protein>
<dbReference type="SUPFAM" id="SSF53187">
    <property type="entry name" value="Zn-dependent exopeptidases"/>
    <property type="match status" value="1"/>
</dbReference>
<gene>
    <name evidence="1" type="ORF">NJQ99_00295</name>
</gene>
<proteinExistence type="predicted"/>
<organism evidence="1 2">
    <name type="scientific">Futiania mangrovi</name>
    <dbReference type="NCBI Taxonomy" id="2959716"/>
    <lineage>
        <taxon>Bacteria</taxon>
        <taxon>Pseudomonadati</taxon>
        <taxon>Pseudomonadota</taxon>
        <taxon>Alphaproteobacteria</taxon>
        <taxon>Futianiales</taxon>
        <taxon>Futianiaceae</taxon>
        <taxon>Futiania</taxon>
    </lineage>
</organism>
<accession>A0A9J6PBD6</accession>
<dbReference type="RefSeq" id="WP_269330809.1">
    <property type="nucleotide sequence ID" value="NZ_JAMZFT010000001.1"/>
</dbReference>
<dbReference type="InterPro" id="IPR011227">
    <property type="entry name" value="UCP029730"/>
</dbReference>
<dbReference type="EMBL" id="JAMZFT010000001">
    <property type="protein sequence ID" value="MCP1334843.1"/>
    <property type="molecule type" value="Genomic_DNA"/>
</dbReference>
<comment type="caution">
    <text evidence="1">The sequence shown here is derived from an EMBL/GenBank/DDBJ whole genome shotgun (WGS) entry which is preliminary data.</text>
</comment>
<sequence>MSSTHDAPTAEHGPEILRPDGEVRLLFVCDHASNHIPEDYARLGLDPATLERHVAWDIGAADVVRALSAAFGAPAVLTRFSRLLIDPNRGEDDPTLVMKLSDGAIVPGNRHADAAEVERRLARFYRPYDRAVRAAIDRALGEGVLPVIVSIHSFTPWWRGRQRPWHYGILWHEDRRLAGPMLDRLRREPMLVVGENEPYAGQYEGDSMDRHALKRSLPHLLVEIRQDLIGNPDDAARVAHLLKRALKDVFAQTGLGPQAA</sequence>
<dbReference type="PIRSF" id="PIRSF029730">
    <property type="entry name" value="UCP029730"/>
    <property type="match status" value="1"/>
</dbReference>
<dbReference type="Pfam" id="PF05013">
    <property type="entry name" value="FGase"/>
    <property type="match status" value="1"/>
</dbReference>
<dbReference type="Proteomes" id="UP001055804">
    <property type="component" value="Unassembled WGS sequence"/>
</dbReference>
<reference evidence="1" key="1">
    <citation type="submission" date="2022-06" db="EMBL/GenBank/DDBJ databases">
        <title>Isolation and Genomics of Futiania mangrovii gen. nov., sp. nov., a Rare and Metabolically-versatile member in the Class Alphaproteobacteria.</title>
        <authorList>
            <person name="Liu L."/>
            <person name="Huang W.-C."/>
            <person name="Pan J."/>
            <person name="Li J."/>
            <person name="Huang Y."/>
            <person name="Du H."/>
            <person name="Liu Y."/>
            <person name="Li M."/>
        </authorList>
    </citation>
    <scope>NUCLEOTIDE SEQUENCE</scope>
    <source>
        <strain evidence="1">FT118</strain>
    </source>
</reference>
<dbReference type="AlphaFoldDB" id="A0A9J6PBD6"/>
<evidence type="ECO:0000313" key="2">
    <source>
        <dbReference type="Proteomes" id="UP001055804"/>
    </source>
</evidence>